<dbReference type="KEGG" id="gji:H1R19_13160"/>
<keyword evidence="1" id="KW-1133">Transmembrane helix</keyword>
<gene>
    <name evidence="2" type="ORF">H1R19_13160</name>
</gene>
<name>A0A7D7QME6_9ACTN</name>
<accession>A0A7D7QME6</accession>
<dbReference type="Proteomes" id="UP000515663">
    <property type="component" value="Chromosome"/>
</dbReference>
<keyword evidence="1" id="KW-0812">Transmembrane</keyword>
<feature type="transmembrane region" description="Helical" evidence="1">
    <location>
        <begin position="6"/>
        <end position="29"/>
    </location>
</feature>
<reference evidence="3" key="1">
    <citation type="submission" date="2020-07" db="EMBL/GenBank/DDBJ databases">
        <title>novel species isolated from the respiratory tract of Marmot.</title>
        <authorList>
            <person name="Zhang G."/>
        </authorList>
    </citation>
    <scope>NUCLEOTIDE SEQUENCE [LARGE SCALE GENOMIC DNA]</scope>
    <source>
        <strain evidence="3">686</strain>
    </source>
</reference>
<keyword evidence="3" id="KW-1185">Reference proteome</keyword>
<organism evidence="2 3">
    <name type="scientific">Gordonia jinghuaiqii</name>
    <dbReference type="NCBI Taxonomy" id="2758710"/>
    <lineage>
        <taxon>Bacteria</taxon>
        <taxon>Bacillati</taxon>
        <taxon>Actinomycetota</taxon>
        <taxon>Actinomycetes</taxon>
        <taxon>Mycobacteriales</taxon>
        <taxon>Gordoniaceae</taxon>
        <taxon>Gordonia</taxon>
    </lineage>
</organism>
<protein>
    <submittedName>
        <fullName evidence="2">Uncharacterized protein</fullName>
    </submittedName>
</protein>
<sequence length="329" mass="34869">MNRRGWTIALGGGAVFLVAVLLAALLVGLSREDERARTPEGAVRTYLTALADADAAAALGAVAGRPNPRFLTDGVLRQQRADAPITGVEVSPARETGDETTVRARYRMGAHAVDPEIAVTRVANGWAVLDGAIEVRIESLALPRPTLFGGEVSAGDTVFLFPGPQRWGSRDTDFVGRLLGENHPYGPRGPMTVRVVAELSDTGTTAVTDAVSAYLTRCAGATRADAGSDRAGCTQRLFRSAVPGSVKWTAPRDLSGLRYLLRRTQPGSGPVGSEADLGVVDVAGPVRWRVAYTPSYDEDGPRVETTDEQYLVGRVDLTADAPDFVTDPD</sequence>
<dbReference type="EMBL" id="CP059491">
    <property type="protein sequence ID" value="QMS99925.1"/>
    <property type="molecule type" value="Genomic_DNA"/>
</dbReference>
<keyword evidence="1" id="KW-0472">Membrane</keyword>
<evidence type="ECO:0000313" key="3">
    <source>
        <dbReference type="Proteomes" id="UP000515663"/>
    </source>
</evidence>
<proteinExistence type="predicted"/>
<evidence type="ECO:0000256" key="1">
    <source>
        <dbReference type="SAM" id="Phobius"/>
    </source>
</evidence>
<dbReference type="RefSeq" id="WP_219849267.1">
    <property type="nucleotide sequence ID" value="NZ_CP059491.1"/>
</dbReference>
<dbReference type="AlphaFoldDB" id="A0A7D7QME6"/>
<evidence type="ECO:0000313" key="2">
    <source>
        <dbReference type="EMBL" id="QMS99925.1"/>
    </source>
</evidence>